<protein>
    <recommendedName>
        <fullName evidence="2">2TM domain-containing protein</fullName>
    </recommendedName>
</protein>
<proteinExistence type="predicted"/>
<feature type="domain" description="2TM" evidence="2">
    <location>
        <begin position="14"/>
        <end position="61"/>
    </location>
</feature>
<feature type="transmembrane region" description="Helical" evidence="1">
    <location>
        <begin position="105"/>
        <end position="126"/>
    </location>
</feature>
<keyword evidence="1" id="KW-0472">Membrane</keyword>
<keyword evidence="4" id="KW-1185">Reference proteome</keyword>
<dbReference type="EMBL" id="CP104013">
    <property type="protein sequence ID" value="UYP48140.1"/>
    <property type="molecule type" value="Genomic_DNA"/>
</dbReference>
<dbReference type="InterPro" id="IPR025698">
    <property type="entry name" value="2TM_dom"/>
</dbReference>
<feature type="transmembrane region" description="Helical" evidence="1">
    <location>
        <begin position="165"/>
        <end position="185"/>
    </location>
</feature>
<feature type="transmembrane region" description="Helical" evidence="1">
    <location>
        <begin position="379"/>
        <end position="403"/>
    </location>
</feature>
<feature type="transmembrane region" description="Helical" evidence="1">
    <location>
        <begin position="350"/>
        <end position="373"/>
    </location>
</feature>
<feature type="transmembrane region" description="Helical" evidence="1">
    <location>
        <begin position="319"/>
        <end position="338"/>
    </location>
</feature>
<feature type="domain" description="2TM" evidence="2">
    <location>
        <begin position="135"/>
        <end position="189"/>
    </location>
</feature>
<feature type="transmembrane region" description="Helical" evidence="1">
    <location>
        <begin position="288"/>
        <end position="307"/>
    </location>
</feature>
<accession>A0ABY6HXK1</accession>
<keyword evidence="1" id="KW-1133">Transmembrane helix</keyword>
<keyword evidence="1" id="KW-0812">Transmembrane</keyword>
<gene>
    <name evidence="3" type="ORF">NEF87_004425</name>
</gene>
<feature type="transmembrane region" description="Helical" evidence="1">
    <location>
        <begin position="138"/>
        <end position="159"/>
    </location>
</feature>
<dbReference type="Proteomes" id="UP001208689">
    <property type="component" value="Chromosome"/>
</dbReference>
<dbReference type="Pfam" id="PF13239">
    <property type="entry name" value="2TM"/>
    <property type="match status" value="3"/>
</dbReference>
<evidence type="ECO:0000256" key="1">
    <source>
        <dbReference type="SAM" id="Phobius"/>
    </source>
</evidence>
<organism evidence="3 4">
    <name type="scientific">Candidatus Lokiarchaeum ossiferum</name>
    <dbReference type="NCBI Taxonomy" id="2951803"/>
    <lineage>
        <taxon>Archaea</taxon>
        <taxon>Promethearchaeati</taxon>
        <taxon>Promethearchaeota</taxon>
        <taxon>Promethearchaeia</taxon>
        <taxon>Promethearchaeales</taxon>
        <taxon>Promethearchaeaceae</taxon>
        <taxon>Candidatus Lokiarchaeum</taxon>
    </lineage>
</organism>
<feature type="transmembrane region" description="Helical" evidence="1">
    <location>
        <begin position="45"/>
        <end position="66"/>
    </location>
</feature>
<evidence type="ECO:0000313" key="3">
    <source>
        <dbReference type="EMBL" id="UYP48140.1"/>
    </source>
</evidence>
<sequence length="462" mass="52750">MENEVYNEISHKTRGKGLKIHLLTYISVNLILLIINLAVGYQYPWHLWSVLGWGIFLGCHAGTHLAITQFGDSGSRGLAIHASAVISINLAVFGMNLLAGYSYPWHLWALIGLGLPWGIHGSVILSNRKFSEGTKIGLAIHVGVYIWVNLTLFFINLFTGPSNLWFLWPLLAWTIAFGIHTSVIYSIEHIQQYSVRGLVINGTVLGLIALFLFWIDLKGDHHLNWIWFAAIPLGLAWINHYIIYSIITPRFNKNISLFTKMQNKVINQIPTTVTTSKPLAFRHVWHRIAFWNHLIIYLLVNSFLVILNAINGGIMENPWSLITILSWGNAIVWHGYYIQIWKKRLYHKKITVFSTIGLLITVSISLILRYYLFGNRDHLNWLWLGIIIASVCWIILASCLSHLKPIQSSFRIHTNGYNGGDETQKHTVQSNSSEKFCPKCGERRDNSQNRFCEYCGQKFGLI</sequence>
<feature type="domain" description="2TM" evidence="2">
    <location>
        <begin position="287"/>
        <end position="350"/>
    </location>
</feature>
<feature type="transmembrane region" description="Helical" evidence="1">
    <location>
        <begin position="20"/>
        <end position="39"/>
    </location>
</feature>
<evidence type="ECO:0000259" key="2">
    <source>
        <dbReference type="Pfam" id="PF13239"/>
    </source>
</evidence>
<feature type="transmembrane region" description="Helical" evidence="1">
    <location>
        <begin position="78"/>
        <end position="99"/>
    </location>
</feature>
<feature type="transmembrane region" description="Helical" evidence="1">
    <location>
        <begin position="197"/>
        <end position="215"/>
    </location>
</feature>
<evidence type="ECO:0000313" key="4">
    <source>
        <dbReference type="Proteomes" id="UP001208689"/>
    </source>
</evidence>
<name>A0ABY6HXK1_9ARCH</name>
<feature type="transmembrane region" description="Helical" evidence="1">
    <location>
        <begin position="227"/>
        <end position="247"/>
    </location>
</feature>
<reference evidence="3" key="1">
    <citation type="submission" date="2022-09" db="EMBL/GenBank/DDBJ databases">
        <title>Actin cytoskeleton and complex cell architecture in an #Asgard archaeon.</title>
        <authorList>
            <person name="Ponce Toledo R.I."/>
            <person name="Schleper C."/>
            <person name="Rodrigues Oliveira T."/>
            <person name="Wollweber F."/>
            <person name="Xu J."/>
            <person name="Rittmann S."/>
            <person name="Klingl A."/>
            <person name="Pilhofer M."/>
        </authorList>
    </citation>
    <scope>NUCLEOTIDE SEQUENCE</scope>
    <source>
        <strain evidence="3">B-35</strain>
    </source>
</reference>